<accession>A0A6G4WBI9</accession>
<proteinExistence type="predicted"/>
<dbReference type="Proteomes" id="UP001642900">
    <property type="component" value="Unassembled WGS sequence"/>
</dbReference>
<organism evidence="2 3">
    <name type="scientific">Allomesorhizobium camelthorni</name>
    <dbReference type="NCBI Taxonomy" id="475069"/>
    <lineage>
        <taxon>Bacteria</taxon>
        <taxon>Pseudomonadati</taxon>
        <taxon>Pseudomonadota</taxon>
        <taxon>Alphaproteobacteria</taxon>
        <taxon>Hyphomicrobiales</taxon>
        <taxon>Phyllobacteriaceae</taxon>
        <taxon>Allomesorhizobium</taxon>
    </lineage>
</organism>
<comment type="caution">
    <text evidence="2">The sequence shown here is derived from an EMBL/GenBank/DDBJ whole genome shotgun (WGS) entry which is preliminary data.</text>
</comment>
<name>A0A6G4WBI9_9HYPH</name>
<evidence type="ECO:0000313" key="2">
    <source>
        <dbReference type="EMBL" id="NGO51573.1"/>
    </source>
</evidence>
<dbReference type="EMBL" id="JAAKZF010000010">
    <property type="protein sequence ID" value="NGO51573.1"/>
    <property type="molecule type" value="Genomic_DNA"/>
</dbReference>
<keyword evidence="3" id="KW-1185">Reference proteome</keyword>
<evidence type="ECO:0000256" key="1">
    <source>
        <dbReference type="SAM" id="MobiDB-lite"/>
    </source>
</evidence>
<dbReference type="AlphaFoldDB" id="A0A6G4WBI9"/>
<feature type="region of interest" description="Disordered" evidence="1">
    <location>
        <begin position="80"/>
        <end position="102"/>
    </location>
</feature>
<evidence type="ECO:0008006" key="4">
    <source>
        <dbReference type="Google" id="ProtNLM"/>
    </source>
</evidence>
<evidence type="ECO:0000313" key="3">
    <source>
        <dbReference type="Proteomes" id="UP001642900"/>
    </source>
</evidence>
<gene>
    <name evidence="2" type="ORF">G6N73_10345</name>
</gene>
<sequence length="102" mass="11245">MDATDKWRHMSTAPKDGSRFLATVRPVEQGPAEVDVVYWARSDQFGMEGWRAADSTPGAIIGYAEPELICWMPLPTPNPAREPLSIPDPYEGEEIQIDGSGI</sequence>
<dbReference type="RefSeq" id="WP_165027169.1">
    <property type="nucleotide sequence ID" value="NZ_JAAKZF010000010.1"/>
</dbReference>
<protein>
    <recommendedName>
        <fullName evidence="4">DUF551 domain-containing protein</fullName>
    </recommendedName>
</protein>
<reference evidence="2 3" key="1">
    <citation type="submission" date="2020-02" db="EMBL/GenBank/DDBJ databases">
        <title>Genome sequence of strain CCNWXJ40-4.</title>
        <authorList>
            <person name="Gao J."/>
            <person name="Sun J."/>
        </authorList>
    </citation>
    <scope>NUCLEOTIDE SEQUENCE [LARGE SCALE GENOMIC DNA]</scope>
    <source>
        <strain evidence="2 3">CCNWXJ 40-4</strain>
    </source>
</reference>